<proteinExistence type="predicted"/>
<evidence type="ECO:0000313" key="3">
    <source>
        <dbReference type="EMBL" id="KAF2829738.1"/>
    </source>
</evidence>
<keyword evidence="1" id="KW-0175">Coiled coil</keyword>
<dbReference type="EMBL" id="MU006220">
    <property type="protein sequence ID" value="KAF2829738.1"/>
    <property type="molecule type" value="Genomic_DNA"/>
</dbReference>
<protein>
    <submittedName>
        <fullName evidence="3">Uncharacterized protein</fullName>
    </submittedName>
</protein>
<reference evidence="3" key="1">
    <citation type="journal article" date="2020" name="Stud. Mycol.">
        <title>101 Dothideomycetes genomes: a test case for predicting lifestyles and emergence of pathogens.</title>
        <authorList>
            <person name="Haridas S."/>
            <person name="Albert R."/>
            <person name="Binder M."/>
            <person name="Bloem J."/>
            <person name="Labutti K."/>
            <person name="Salamov A."/>
            <person name="Andreopoulos B."/>
            <person name="Baker S."/>
            <person name="Barry K."/>
            <person name="Bills G."/>
            <person name="Bluhm B."/>
            <person name="Cannon C."/>
            <person name="Castanera R."/>
            <person name="Culley D."/>
            <person name="Daum C."/>
            <person name="Ezra D."/>
            <person name="Gonzalez J."/>
            <person name="Henrissat B."/>
            <person name="Kuo A."/>
            <person name="Liang C."/>
            <person name="Lipzen A."/>
            <person name="Lutzoni F."/>
            <person name="Magnuson J."/>
            <person name="Mondo S."/>
            <person name="Nolan M."/>
            <person name="Ohm R."/>
            <person name="Pangilinan J."/>
            <person name="Park H.-J."/>
            <person name="Ramirez L."/>
            <person name="Alfaro M."/>
            <person name="Sun H."/>
            <person name="Tritt A."/>
            <person name="Yoshinaga Y."/>
            <person name="Zwiers L.-H."/>
            <person name="Turgeon B."/>
            <person name="Goodwin S."/>
            <person name="Spatafora J."/>
            <person name="Crous P."/>
            <person name="Grigoriev I."/>
        </authorList>
    </citation>
    <scope>NUCLEOTIDE SEQUENCE</scope>
    <source>
        <strain evidence="3">CBS 113818</strain>
    </source>
</reference>
<accession>A0A6A7AAG8</accession>
<dbReference type="Proteomes" id="UP000799424">
    <property type="component" value="Unassembled WGS sequence"/>
</dbReference>
<feature type="coiled-coil region" evidence="1">
    <location>
        <begin position="127"/>
        <end position="182"/>
    </location>
</feature>
<keyword evidence="4" id="KW-1185">Reference proteome</keyword>
<evidence type="ECO:0000256" key="2">
    <source>
        <dbReference type="SAM" id="MobiDB-lite"/>
    </source>
</evidence>
<feature type="compositionally biased region" description="Basic and acidic residues" evidence="2">
    <location>
        <begin position="1"/>
        <end position="10"/>
    </location>
</feature>
<evidence type="ECO:0000256" key="1">
    <source>
        <dbReference type="SAM" id="Coils"/>
    </source>
</evidence>
<name>A0A6A7AAG8_9PLEO</name>
<evidence type="ECO:0000313" key="4">
    <source>
        <dbReference type="Proteomes" id="UP000799424"/>
    </source>
</evidence>
<sequence length="308" mass="34995">MSKQPPDKPPTEANQGYGAQQEIASRPEGNARNVQPDKEAYADAQQRESRKCNTAEDCDATDESLRSQMSEIYAGTTYEASTHAVRLEVDIEALVENRDATIESLKWQLRAKTLKLNLMRSNAAKQTQQTENSLNTMQQSLNAAEAESQISNEALAEKITQLSDAEEQLHAKEEKIRLLNHESVLESRTRSKELLLSRVQGRELNDIYTKLYDERIRSRELDGNVDELELQPRVVTKEKDELQSLLDHVSELADEYREELREEKKRGEMLAAALEANDIDVEVALRDMKNREIVPPSVSKVLTNDVFI</sequence>
<feature type="region of interest" description="Disordered" evidence="2">
    <location>
        <begin position="1"/>
        <end position="55"/>
    </location>
</feature>
<feature type="compositionally biased region" description="Basic and acidic residues" evidence="2">
    <location>
        <begin position="35"/>
        <end position="54"/>
    </location>
</feature>
<dbReference type="AlphaFoldDB" id="A0A6A7AAG8"/>
<gene>
    <name evidence="3" type="ORF">CC86DRAFT_435640</name>
</gene>
<organism evidence="3 4">
    <name type="scientific">Ophiobolus disseminans</name>
    <dbReference type="NCBI Taxonomy" id="1469910"/>
    <lineage>
        <taxon>Eukaryota</taxon>
        <taxon>Fungi</taxon>
        <taxon>Dikarya</taxon>
        <taxon>Ascomycota</taxon>
        <taxon>Pezizomycotina</taxon>
        <taxon>Dothideomycetes</taxon>
        <taxon>Pleosporomycetidae</taxon>
        <taxon>Pleosporales</taxon>
        <taxon>Pleosporineae</taxon>
        <taxon>Phaeosphaeriaceae</taxon>
        <taxon>Ophiobolus</taxon>
    </lineage>
</organism>
<feature type="coiled-coil region" evidence="1">
    <location>
        <begin position="235"/>
        <end position="277"/>
    </location>
</feature>